<dbReference type="Pfam" id="PF07978">
    <property type="entry name" value="NIPSNAP"/>
    <property type="match status" value="1"/>
</dbReference>
<dbReference type="Gene3D" id="3.30.70.100">
    <property type="match status" value="1"/>
</dbReference>
<feature type="domain" description="NIPSNAP" evidence="1">
    <location>
        <begin position="4"/>
        <end position="98"/>
    </location>
</feature>
<proteinExistence type="predicted"/>
<gene>
    <name evidence="2" type="ORF">D6T63_14005</name>
</gene>
<reference evidence="2 3" key="1">
    <citation type="submission" date="2018-09" db="EMBL/GenBank/DDBJ databases">
        <title>Novel species of Arthrobacter.</title>
        <authorList>
            <person name="Liu Q."/>
            <person name="Xin Y.-H."/>
        </authorList>
    </citation>
    <scope>NUCLEOTIDE SEQUENCE [LARGE SCALE GENOMIC DNA]</scope>
    <source>
        <strain evidence="2 3">Hz2</strain>
    </source>
</reference>
<dbReference type="InterPro" id="IPR011008">
    <property type="entry name" value="Dimeric_a/b-barrel"/>
</dbReference>
<evidence type="ECO:0000259" key="1">
    <source>
        <dbReference type="Pfam" id="PF07978"/>
    </source>
</evidence>
<dbReference type="AlphaFoldDB" id="A0A3A5MBT3"/>
<dbReference type="InterPro" id="IPR012577">
    <property type="entry name" value="NIPSNAP"/>
</dbReference>
<evidence type="ECO:0000313" key="2">
    <source>
        <dbReference type="EMBL" id="RJT78053.1"/>
    </source>
</evidence>
<dbReference type="RefSeq" id="WP_120149667.1">
    <property type="nucleotide sequence ID" value="NZ_QZVT01000007.1"/>
</dbReference>
<protein>
    <submittedName>
        <fullName evidence="2">NIPSNAP family protein</fullName>
    </submittedName>
</protein>
<comment type="caution">
    <text evidence="2">The sequence shown here is derived from an EMBL/GenBank/DDBJ whole genome shotgun (WGS) entry which is preliminary data.</text>
</comment>
<organism evidence="2 3">
    <name type="scientific">Arthrobacter cheniae</name>
    <dbReference type="NCBI Taxonomy" id="1258888"/>
    <lineage>
        <taxon>Bacteria</taxon>
        <taxon>Bacillati</taxon>
        <taxon>Actinomycetota</taxon>
        <taxon>Actinomycetes</taxon>
        <taxon>Micrococcales</taxon>
        <taxon>Micrococcaceae</taxon>
        <taxon>Arthrobacter</taxon>
    </lineage>
</organism>
<sequence length="107" mass="11960">MTSELRTYTATPGKMDALMARFRDHTINLFIEHNMKSLGYWTPVGSPEVLIYLLEHDGDPKANWAAFGTDQRWIDTKAASETEGSLTAKIEAVLLEATDLYPLAEAK</sequence>
<accession>A0A3A5MBT3</accession>
<name>A0A3A5MBT3_9MICC</name>
<dbReference type="Proteomes" id="UP000272560">
    <property type="component" value="Unassembled WGS sequence"/>
</dbReference>
<dbReference type="SUPFAM" id="SSF54909">
    <property type="entry name" value="Dimeric alpha+beta barrel"/>
    <property type="match status" value="1"/>
</dbReference>
<keyword evidence="3" id="KW-1185">Reference proteome</keyword>
<dbReference type="OrthoDB" id="9809695at2"/>
<evidence type="ECO:0000313" key="3">
    <source>
        <dbReference type="Proteomes" id="UP000272560"/>
    </source>
</evidence>
<dbReference type="EMBL" id="QZVT01000007">
    <property type="protein sequence ID" value="RJT78053.1"/>
    <property type="molecule type" value="Genomic_DNA"/>
</dbReference>